<evidence type="ECO:0000313" key="12">
    <source>
        <dbReference type="Proteomes" id="UP000054123"/>
    </source>
</evidence>
<dbReference type="OrthoDB" id="9806179at2"/>
<comment type="cofactor">
    <cofactor evidence="9">
        <name>FAD</name>
        <dbReference type="ChEBI" id="CHEBI:57692"/>
    </cofactor>
    <text evidence="9">Binds 1 FAD per subunit.</text>
</comment>
<comment type="catalytic activity">
    <reaction evidence="8">
        <text>[thioredoxin]-dithiol + NADP(+) = [thioredoxin]-disulfide + NADPH + H(+)</text>
        <dbReference type="Rhea" id="RHEA:20345"/>
        <dbReference type="Rhea" id="RHEA-COMP:10698"/>
        <dbReference type="Rhea" id="RHEA-COMP:10700"/>
        <dbReference type="ChEBI" id="CHEBI:15378"/>
        <dbReference type="ChEBI" id="CHEBI:29950"/>
        <dbReference type="ChEBI" id="CHEBI:50058"/>
        <dbReference type="ChEBI" id="CHEBI:57783"/>
        <dbReference type="ChEBI" id="CHEBI:58349"/>
        <dbReference type="EC" id="1.8.1.9"/>
    </reaction>
</comment>
<keyword evidence="4 8" id="KW-0274">FAD</keyword>
<organism evidence="11 12">
    <name type="scientific">Mannheimia granulomatis</name>
    <dbReference type="NCBI Taxonomy" id="85402"/>
    <lineage>
        <taxon>Bacteria</taxon>
        <taxon>Pseudomonadati</taxon>
        <taxon>Pseudomonadota</taxon>
        <taxon>Gammaproteobacteria</taxon>
        <taxon>Pasteurellales</taxon>
        <taxon>Pasteurellaceae</taxon>
        <taxon>Mannheimia</taxon>
    </lineage>
</organism>
<dbReference type="GO" id="GO:0032991">
    <property type="term" value="C:protein-containing complex"/>
    <property type="evidence" value="ECO:0007669"/>
    <property type="project" value="UniProtKB-ARBA"/>
</dbReference>
<evidence type="ECO:0000256" key="5">
    <source>
        <dbReference type="ARBA" id="ARBA00023002"/>
    </source>
</evidence>
<evidence type="ECO:0000256" key="1">
    <source>
        <dbReference type="ARBA" id="ARBA00009333"/>
    </source>
</evidence>
<accession>A0A011MJ57</accession>
<protein>
    <recommendedName>
        <fullName evidence="8">Thioredoxin reductase</fullName>
        <ecNumber evidence="8">1.8.1.9</ecNumber>
    </recommendedName>
</protein>
<comment type="subunit">
    <text evidence="2 8">Homodimer.</text>
</comment>
<dbReference type="PRINTS" id="PR00469">
    <property type="entry name" value="PNDRDTASEII"/>
</dbReference>
<dbReference type="Pfam" id="PF07992">
    <property type="entry name" value="Pyr_redox_2"/>
    <property type="match status" value="1"/>
</dbReference>
<keyword evidence="3 8" id="KW-0285">Flavoprotein</keyword>
<dbReference type="PANTHER" id="PTHR48105">
    <property type="entry name" value="THIOREDOXIN REDUCTASE 1-RELATED-RELATED"/>
    <property type="match status" value="1"/>
</dbReference>
<dbReference type="PRINTS" id="PR00368">
    <property type="entry name" value="FADPNR"/>
</dbReference>
<name>A0A011MJ57_9PAST</name>
<dbReference type="PROSITE" id="PS00573">
    <property type="entry name" value="PYRIDINE_REDOX_2"/>
    <property type="match status" value="1"/>
</dbReference>
<dbReference type="GO" id="GO:0019430">
    <property type="term" value="P:removal of superoxide radicals"/>
    <property type="evidence" value="ECO:0007669"/>
    <property type="project" value="UniProtKB-UniRule"/>
</dbReference>
<dbReference type="InterPro" id="IPR008255">
    <property type="entry name" value="Pyr_nucl-diS_OxRdtase_2_AS"/>
</dbReference>
<evidence type="ECO:0000256" key="4">
    <source>
        <dbReference type="ARBA" id="ARBA00022827"/>
    </source>
</evidence>
<dbReference type="InterPro" id="IPR036188">
    <property type="entry name" value="FAD/NAD-bd_sf"/>
</dbReference>
<keyword evidence="5 8" id="KW-0560">Oxidoreductase</keyword>
<dbReference type="Proteomes" id="UP000054123">
    <property type="component" value="Unassembled WGS sequence"/>
</dbReference>
<dbReference type="FunFam" id="3.50.50.60:FF:000007">
    <property type="entry name" value="Alkyl hydroperoxide reductase, F subunit"/>
    <property type="match status" value="1"/>
</dbReference>
<dbReference type="EC" id="1.8.1.9" evidence="8"/>
<dbReference type="GO" id="GO:0050660">
    <property type="term" value="F:flavin adenine dinucleotide binding"/>
    <property type="evidence" value="ECO:0007669"/>
    <property type="project" value="UniProtKB-ARBA"/>
</dbReference>
<dbReference type="AlphaFoldDB" id="A0A011MJ57"/>
<dbReference type="InterPro" id="IPR005982">
    <property type="entry name" value="Thioredox_Rdtase"/>
</dbReference>
<dbReference type="InterPro" id="IPR050097">
    <property type="entry name" value="Ferredoxin-NADP_redctase_2"/>
</dbReference>
<keyword evidence="6" id="KW-1015">Disulfide bond</keyword>
<dbReference type="NCBIfam" id="TIGR01292">
    <property type="entry name" value="TRX_reduct"/>
    <property type="match status" value="1"/>
</dbReference>
<reference evidence="11 12" key="1">
    <citation type="journal article" date="2014" name="Genome Announc.">
        <title>Genome Sequence of a Presumptive Mannheimia haemolytica Strain with an A1/A6-Cross-Reactive Serotype from a White-Tailed Deer (Odocoileus virginianus).</title>
        <authorList>
            <person name="Lawrence P.K."/>
            <person name="Bey R.F."/>
            <person name="Wiener B."/>
            <person name="Kittichotirat W."/>
            <person name="Bumgarner R.E."/>
        </authorList>
    </citation>
    <scope>NUCLEOTIDE SEQUENCE [LARGE SCALE GENOMIC DNA]</scope>
    <source>
        <strain evidence="11 12">PKL10</strain>
    </source>
</reference>
<gene>
    <name evidence="11" type="ORF">AK33_04490</name>
</gene>
<evidence type="ECO:0000259" key="10">
    <source>
        <dbReference type="Pfam" id="PF07992"/>
    </source>
</evidence>
<proteinExistence type="inferred from homology"/>
<comment type="caution">
    <text evidence="11">The sequence shown here is derived from an EMBL/GenBank/DDBJ whole genome shotgun (WGS) entry which is preliminary data.</text>
</comment>
<dbReference type="GO" id="GO:0005829">
    <property type="term" value="C:cytosol"/>
    <property type="evidence" value="ECO:0007669"/>
    <property type="project" value="UniProtKB-ARBA"/>
</dbReference>
<evidence type="ECO:0000256" key="9">
    <source>
        <dbReference type="RuleBase" id="RU003881"/>
    </source>
</evidence>
<evidence type="ECO:0000313" key="11">
    <source>
        <dbReference type="EMBL" id="EXI62501.1"/>
    </source>
</evidence>
<dbReference type="RefSeq" id="WP_027075115.1">
    <property type="nucleotide sequence ID" value="NZ_AVSP01000008.1"/>
</dbReference>
<evidence type="ECO:0000256" key="8">
    <source>
        <dbReference type="RuleBase" id="RU003880"/>
    </source>
</evidence>
<evidence type="ECO:0000256" key="7">
    <source>
        <dbReference type="ARBA" id="ARBA00023284"/>
    </source>
</evidence>
<evidence type="ECO:0000256" key="3">
    <source>
        <dbReference type="ARBA" id="ARBA00022630"/>
    </source>
</evidence>
<evidence type="ECO:0000256" key="2">
    <source>
        <dbReference type="ARBA" id="ARBA00011738"/>
    </source>
</evidence>
<dbReference type="STRING" id="1122190.GCA_000621105_01526"/>
<dbReference type="EMBL" id="JANJ01000003">
    <property type="protein sequence ID" value="EXI62501.1"/>
    <property type="molecule type" value="Genomic_DNA"/>
</dbReference>
<keyword evidence="12" id="KW-1185">Reference proteome</keyword>
<keyword evidence="7 8" id="KW-0676">Redox-active center</keyword>
<dbReference type="SUPFAM" id="SSF51905">
    <property type="entry name" value="FAD/NAD(P)-binding domain"/>
    <property type="match status" value="1"/>
</dbReference>
<evidence type="ECO:0000256" key="6">
    <source>
        <dbReference type="ARBA" id="ARBA00023157"/>
    </source>
</evidence>
<dbReference type="InterPro" id="IPR023753">
    <property type="entry name" value="FAD/NAD-binding_dom"/>
</dbReference>
<comment type="similarity">
    <text evidence="1 8">Belongs to the class-II pyridine nucleotide-disulfide oxidoreductase family.</text>
</comment>
<feature type="domain" description="FAD/NAD(P)-binding" evidence="10">
    <location>
        <begin position="7"/>
        <end position="300"/>
    </location>
</feature>
<sequence>MTTRHVKLLILGSGPAGYTAAVYAARANLSPVLVTGMQQGGQLTTTDEIENWPGEFEQTTGTELMNKMLKHAEKFNTEIVFDHIHSVDLSQRPFTLKGDLHTFTCDALIIATGASAKYLGLPSEELFKGRGVSACATCDGFFYRNKPVAVVGGGNTAVEEALYLANLASEVHLVHRRDSFRAEKILLGRLQKRIEEGKIILHTDRTVEEVLGDNMGVTGLRLKSTKEELTEEIKVDGFFVAIGHAPNTGIFDGQLELENGYIKVKSGLEGNATATSVEGVFAAGDVMDHNYRQAITSAGTGCMAALDAERFLDAQEA</sequence>
<dbReference type="GO" id="GO:0004791">
    <property type="term" value="F:thioredoxin-disulfide reductase (NADPH) activity"/>
    <property type="evidence" value="ECO:0007669"/>
    <property type="project" value="UniProtKB-UniRule"/>
</dbReference>
<dbReference type="PATRIC" id="fig|1450449.3.peg.864"/>
<dbReference type="Gene3D" id="3.50.50.60">
    <property type="entry name" value="FAD/NAD(P)-binding domain"/>
    <property type="match status" value="2"/>
</dbReference>
<keyword evidence="9" id="KW-0521">NADP</keyword>